<evidence type="ECO:0000313" key="19">
    <source>
        <dbReference type="Proteomes" id="UP000762676"/>
    </source>
</evidence>
<evidence type="ECO:0000256" key="11">
    <source>
        <dbReference type="ARBA" id="ARBA00023018"/>
    </source>
</evidence>
<keyword evidence="11" id="KW-0770">Synapse</keyword>
<comment type="similarity">
    <text evidence="4">Belongs to the FMR1 family.</text>
</comment>
<keyword evidence="9 15" id="KW-0694">RNA-binding</keyword>
<dbReference type="PANTHER" id="PTHR10603">
    <property type="entry name" value="FRAGILE X MENTAL RETARDATION SYNDROME-RELATED PROTEIN"/>
    <property type="match status" value="1"/>
</dbReference>
<feature type="compositionally biased region" description="Gly residues" evidence="16">
    <location>
        <begin position="601"/>
        <end position="611"/>
    </location>
</feature>
<dbReference type="InterPro" id="IPR004087">
    <property type="entry name" value="KH_dom"/>
</dbReference>
<dbReference type="CDD" id="cd20403">
    <property type="entry name" value="Tudor_Agenet_FMRP-like_rpt2"/>
    <property type="match status" value="1"/>
</dbReference>
<dbReference type="InterPro" id="IPR036612">
    <property type="entry name" value="KH_dom_type_1_sf"/>
</dbReference>
<feature type="compositionally biased region" description="Gly residues" evidence="16">
    <location>
        <begin position="560"/>
        <end position="569"/>
    </location>
</feature>
<dbReference type="Gene3D" id="3.30.1370.10">
    <property type="entry name" value="K Homology domain, type 1"/>
    <property type="match status" value="2"/>
</dbReference>
<accession>A0AAV4JBW1</accession>
<feature type="compositionally biased region" description="Basic residues" evidence="16">
    <location>
        <begin position="528"/>
        <end position="539"/>
    </location>
</feature>
<keyword evidence="12" id="KW-0966">Cell projection</keyword>
<dbReference type="GO" id="GO:0005634">
    <property type="term" value="C:nucleus"/>
    <property type="evidence" value="ECO:0007669"/>
    <property type="project" value="TreeGrafter"/>
</dbReference>
<dbReference type="InterPro" id="IPR040472">
    <property type="entry name" value="FMRP_KH0"/>
</dbReference>
<dbReference type="Pfam" id="PF00013">
    <property type="entry name" value="KH_1"/>
    <property type="match status" value="1"/>
</dbReference>
<dbReference type="FunFam" id="3.30.1370.10:FF:000054">
    <property type="entry name" value="Fragile X mental retardation protein 1"/>
    <property type="match status" value="1"/>
</dbReference>
<evidence type="ECO:0000256" key="4">
    <source>
        <dbReference type="ARBA" id="ARBA00006633"/>
    </source>
</evidence>
<sequence length="704" mass="77712">MEDLSVEVSGNNGIYHKGYLKSFYDDEVLVSFENNWQPDKRVKLVNVRLPPKTGASKPDFRENERVEIFVKLKDDEGSAWCPALIKMLKGEFAVVDLPSGGTDILPLDKIRAVNINPPITKDSFFQFVLEVPPDLREGCQEEIAIQEFRKHIGGAMVTYNMDDKSLHVLTTSPGVVKRASMIGDMFLRNMRQKVLLKQRTEEAVKKLQSTKVRSGYMEEFQVRDELMGLAIGTHGANIQQARKVDGITGIELDEVSCTFKVYGETLEAVKSARGLLEFSEETFQVPRDLVAKVIGKNGRNIQDIVDKSGVVRVKIEGDNEHETEREEGQVPFIFVGTMESISNAKLLLEYHLDHLKEVEQLRQAKLEIDQQLKSLSGPQPGAYFPPPRERRFGYPDQFEDRRGGRGMRGGRGSGRGRRWNDRSGDDSGMPGSMVGDWSAETDEDKRQSGYHTDSILSGRGRGGPGGYRRGLRGNLRGRGGLPPRGPGNYDDDESRDSRSRRRMTDDDDTVLDNASVTSQDQDYDQHDRQRRQRRKKNRPRGNNSAASGTETDGGVPSSFGGRGSRGGGRYNHNRGHESDSGRYNSSRNQEGEPAGRMIPAGNGGPAAGPGGRSNVSPTMNGGAGDRPGKPELGQPKEQREPRMNNRGNNNNSSSGPQSLSGLPPKGGMPNHHGGGSETDSKLAKNKMNNNSNTIKSKEHIVNGE</sequence>
<dbReference type="PROSITE" id="PS50084">
    <property type="entry name" value="KH_TYPE_1"/>
    <property type="match status" value="2"/>
</dbReference>
<dbReference type="GO" id="GO:0045727">
    <property type="term" value="P:positive regulation of translation"/>
    <property type="evidence" value="ECO:0007669"/>
    <property type="project" value="TreeGrafter"/>
</dbReference>
<dbReference type="GO" id="GO:0043005">
    <property type="term" value="C:neuron projection"/>
    <property type="evidence" value="ECO:0007669"/>
    <property type="project" value="UniProtKB-SubCell"/>
</dbReference>
<evidence type="ECO:0000256" key="12">
    <source>
        <dbReference type="ARBA" id="ARBA00023273"/>
    </source>
</evidence>
<reference evidence="18 19" key="1">
    <citation type="journal article" date="2021" name="Elife">
        <title>Chloroplast acquisition without the gene transfer in kleptoplastic sea slugs, Plakobranchus ocellatus.</title>
        <authorList>
            <person name="Maeda T."/>
            <person name="Takahashi S."/>
            <person name="Yoshida T."/>
            <person name="Shimamura S."/>
            <person name="Takaki Y."/>
            <person name="Nagai Y."/>
            <person name="Toyoda A."/>
            <person name="Suzuki Y."/>
            <person name="Arimoto A."/>
            <person name="Ishii H."/>
            <person name="Satoh N."/>
            <person name="Nishiyama T."/>
            <person name="Hasebe M."/>
            <person name="Maruyama T."/>
            <person name="Minagawa J."/>
            <person name="Obokata J."/>
            <person name="Shigenobu S."/>
        </authorList>
    </citation>
    <scope>NUCLEOTIDE SEQUENCE [LARGE SCALE GENOMIC DNA]</scope>
</reference>
<evidence type="ECO:0000256" key="6">
    <source>
        <dbReference type="ARBA" id="ARBA00022491"/>
    </source>
</evidence>
<dbReference type="Gene3D" id="2.30.30.140">
    <property type="match status" value="2"/>
</dbReference>
<keyword evidence="13" id="KW-0687">Ribonucleoprotein</keyword>
<dbReference type="GO" id="GO:0048170">
    <property type="term" value="P:positive regulation of long-term neuronal synaptic plasticity"/>
    <property type="evidence" value="ECO:0007669"/>
    <property type="project" value="TreeGrafter"/>
</dbReference>
<evidence type="ECO:0000256" key="9">
    <source>
        <dbReference type="ARBA" id="ARBA00022884"/>
    </source>
</evidence>
<comment type="subcellular location">
    <subcellularLocation>
        <location evidence="3">Cell projection</location>
        <location evidence="3">Neuron projection</location>
    </subcellularLocation>
    <subcellularLocation>
        <location evidence="1">Cytoplasm</location>
        <location evidence="1">Stress granule</location>
    </subcellularLocation>
    <subcellularLocation>
        <location evidence="2">Perikaryon</location>
    </subcellularLocation>
    <subcellularLocation>
        <location evidence="14">Synapse</location>
    </subcellularLocation>
</comment>
<evidence type="ECO:0000256" key="16">
    <source>
        <dbReference type="SAM" id="MobiDB-lite"/>
    </source>
</evidence>
<feature type="domain" description="K Homology" evidence="17">
    <location>
        <begin position="214"/>
        <end position="281"/>
    </location>
</feature>
<keyword evidence="7" id="KW-0677">Repeat</keyword>
<evidence type="ECO:0000256" key="5">
    <source>
        <dbReference type="ARBA" id="ARBA00022490"/>
    </source>
</evidence>
<protein>
    <submittedName>
        <fullName evidence="18">Fragile X mental retardation syndrome-related protein 1</fullName>
    </submittedName>
</protein>
<evidence type="ECO:0000256" key="13">
    <source>
        <dbReference type="ARBA" id="ARBA00023274"/>
    </source>
</evidence>
<dbReference type="EMBL" id="BMAT01013694">
    <property type="protein sequence ID" value="GFS18462.1"/>
    <property type="molecule type" value="Genomic_DNA"/>
</dbReference>
<feature type="compositionally biased region" description="Polar residues" evidence="16">
    <location>
        <begin position="540"/>
        <end position="550"/>
    </location>
</feature>
<dbReference type="CDD" id="cd22427">
    <property type="entry name" value="KH_I_FMR1_FXR_rpt3"/>
    <property type="match status" value="1"/>
</dbReference>
<evidence type="ECO:0000256" key="1">
    <source>
        <dbReference type="ARBA" id="ARBA00004210"/>
    </source>
</evidence>
<feature type="compositionally biased region" description="Low complexity" evidence="16">
    <location>
        <begin position="644"/>
        <end position="667"/>
    </location>
</feature>
<keyword evidence="10" id="KW-0524">Neurogenesis</keyword>
<feature type="domain" description="K Homology" evidence="17">
    <location>
        <begin position="282"/>
        <end position="353"/>
    </location>
</feature>
<dbReference type="InterPro" id="IPR004088">
    <property type="entry name" value="KH_dom_type_1"/>
</dbReference>
<dbReference type="GO" id="GO:0048513">
    <property type="term" value="P:animal organ development"/>
    <property type="evidence" value="ECO:0007669"/>
    <property type="project" value="TreeGrafter"/>
</dbReference>
<evidence type="ECO:0000256" key="2">
    <source>
        <dbReference type="ARBA" id="ARBA00004484"/>
    </source>
</evidence>
<dbReference type="GO" id="GO:1990904">
    <property type="term" value="C:ribonucleoprotein complex"/>
    <property type="evidence" value="ECO:0007669"/>
    <property type="project" value="UniProtKB-KW"/>
</dbReference>
<gene>
    <name evidence="18" type="ORF">ElyMa_006848700</name>
</gene>
<keyword evidence="19" id="KW-1185">Reference proteome</keyword>
<dbReference type="GO" id="GO:0007399">
    <property type="term" value="P:nervous system development"/>
    <property type="evidence" value="ECO:0007669"/>
    <property type="project" value="UniProtKB-KW"/>
</dbReference>
<feature type="compositionally biased region" description="Gly residues" evidence="16">
    <location>
        <begin position="459"/>
        <end position="468"/>
    </location>
</feature>
<dbReference type="GO" id="GO:0099577">
    <property type="term" value="P:regulation of translation at presynapse, modulating synaptic transmission"/>
    <property type="evidence" value="ECO:0007669"/>
    <property type="project" value="TreeGrafter"/>
</dbReference>
<dbReference type="GO" id="GO:0045182">
    <property type="term" value="F:translation regulator activity"/>
    <property type="evidence" value="ECO:0007669"/>
    <property type="project" value="TreeGrafter"/>
</dbReference>
<feature type="compositionally biased region" description="Basic and acidic residues" evidence="16">
    <location>
        <begin position="387"/>
        <end position="403"/>
    </location>
</feature>
<evidence type="ECO:0000256" key="14">
    <source>
        <dbReference type="ARBA" id="ARBA00034103"/>
    </source>
</evidence>
<keyword evidence="5" id="KW-0963">Cytoplasm</keyword>
<dbReference type="Pfam" id="PF17904">
    <property type="entry name" value="KH_9"/>
    <property type="match status" value="1"/>
</dbReference>
<feature type="compositionally biased region" description="Basic and acidic residues" evidence="16">
    <location>
        <begin position="626"/>
        <end position="643"/>
    </location>
</feature>
<dbReference type="FunFam" id="3.30.1370.10:FF:000004">
    <property type="entry name" value="Fragile X mental retardation 1, isoform CRA_e"/>
    <property type="match status" value="1"/>
</dbReference>
<dbReference type="GO" id="GO:0043204">
    <property type="term" value="C:perikaryon"/>
    <property type="evidence" value="ECO:0007669"/>
    <property type="project" value="UniProtKB-SubCell"/>
</dbReference>
<dbReference type="CDD" id="cd22425">
    <property type="entry name" value="KH_I_FMR1_FXR_rpt1"/>
    <property type="match status" value="1"/>
</dbReference>
<evidence type="ECO:0000256" key="3">
    <source>
        <dbReference type="ARBA" id="ARBA00004487"/>
    </source>
</evidence>
<dbReference type="SUPFAM" id="SSF54791">
    <property type="entry name" value="Eukaryotic type KH-domain (KH-domain type I)"/>
    <property type="match status" value="2"/>
</dbReference>
<comment type="caution">
    <text evidence="18">The sequence shown here is derived from an EMBL/GenBank/DDBJ whole genome shotgun (WGS) entry which is preliminary data.</text>
</comment>
<dbReference type="AlphaFoldDB" id="A0AAV4JBW1"/>
<dbReference type="SMART" id="SM00322">
    <property type="entry name" value="KH"/>
    <property type="match status" value="2"/>
</dbReference>
<proteinExistence type="inferred from homology"/>
<evidence type="ECO:0000256" key="8">
    <source>
        <dbReference type="ARBA" id="ARBA00022845"/>
    </source>
</evidence>
<dbReference type="Pfam" id="PF18336">
    <property type="entry name" value="Tudor_FRX1"/>
    <property type="match status" value="1"/>
</dbReference>
<feature type="region of interest" description="Disordered" evidence="16">
    <location>
        <begin position="372"/>
        <end position="704"/>
    </location>
</feature>
<dbReference type="GO" id="GO:0010494">
    <property type="term" value="C:cytoplasmic stress granule"/>
    <property type="evidence" value="ECO:0007669"/>
    <property type="project" value="UniProtKB-SubCell"/>
</dbReference>
<organism evidence="18 19">
    <name type="scientific">Elysia marginata</name>
    <dbReference type="NCBI Taxonomy" id="1093978"/>
    <lineage>
        <taxon>Eukaryota</taxon>
        <taxon>Metazoa</taxon>
        <taxon>Spiralia</taxon>
        <taxon>Lophotrochozoa</taxon>
        <taxon>Mollusca</taxon>
        <taxon>Gastropoda</taxon>
        <taxon>Heterobranchia</taxon>
        <taxon>Euthyneura</taxon>
        <taxon>Panpulmonata</taxon>
        <taxon>Sacoglossa</taxon>
        <taxon>Placobranchoidea</taxon>
        <taxon>Plakobranchidae</taxon>
        <taxon>Elysia</taxon>
    </lineage>
</organism>
<evidence type="ECO:0000256" key="7">
    <source>
        <dbReference type="ARBA" id="ARBA00022737"/>
    </source>
</evidence>
<dbReference type="PANTHER" id="PTHR10603:SF7">
    <property type="entry name" value="FRAGILE X MESSENGER RIBONUCLEOPROTEIN 1 HOMOLOG"/>
    <property type="match status" value="1"/>
</dbReference>
<dbReference type="InterPro" id="IPR041560">
    <property type="entry name" value="Tudor_FRM1"/>
</dbReference>
<dbReference type="CDD" id="cd20402">
    <property type="entry name" value="Tudor_Agenet_FMRP-like_rpt1"/>
    <property type="match status" value="1"/>
</dbReference>
<dbReference type="GO" id="GO:0003730">
    <property type="term" value="F:mRNA 3'-UTR binding"/>
    <property type="evidence" value="ECO:0007669"/>
    <property type="project" value="TreeGrafter"/>
</dbReference>
<keyword evidence="6" id="KW-0678">Repressor</keyword>
<evidence type="ECO:0000256" key="10">
    <source>
        <dbReference type="ARBA" id="ARBA00022902"/>
    </source>
</evidence>
<dbReference type="Proteomes" id="UP000762676">
    <property type="component" value="Unassembled WGS sequence"/>
</dbReference>
<dbReference type="GO" id="GO:0043488">
    <property type="term" value="P:regulation of mRNA stability"/>
    <property type="evidence" value="ECO:0007669"/>
    <property type="project" value="TreeGrafter"/>
</dbReference>
<dbReference type="InterPro" id="IPR022034">
    <property type="entry name" value="FMR1-like_C_core"/>
</dbReference>
<dbReference type="GO" id="GO:0051028">
    <property type="term" value="P:mRNA transport"/>
    <property type="evidence" value="ECO:0007669"/>
    <property type="project" value="TreeGrafter"/>
</dbReference>
<feature type="compositionally biased region" description="Basic and acidic residues" evidence="16">
    <location>
        <begin position="695"/>
        <end position="704"/>
    </location>
</feature>
<dbReference type="InterPro" id="IPR040148">
    <property type="entry name" value="FMR1"/>
</dbReference>
<name>A0AAV4JBW1_9GAST</name>
<evidence type="ECO:0000259" key="17">
    <source>
        <dbReference type="SMART" id="SM00322"/>
    </source>
</evidence>
<evidence type="ECO:0000256" key="15">
    <source>
        <dbReference type="PROSITE-ProRule" id="PRU00117"/>
    </source>
</evidence>
<keyword evidence="8" id="KW-0810">Translation regulation</keyword>
<dbReference type="Pfam" id="PF12235">
    <property type="entry name" value="FXMRP1_C_core"/>
    <property type="match status" value="1"/>
</dbReference>
<dbReference type="GO" id="GO:0098793">
    <property type="term" value="C:presynapse"/>
    <property type="evidence" value="ECO:0007669"/>
    <property type="project" value="GOC"/>
</dbReference>
<evidence type="ECO:0000313" key="18">
    <source>
        <dbReference type="EMBL" id="GFS18462.1"/>
    </source>
</evidence>